<evidence type="ECO:0000313" key="2">
    <source>
        <dbReference type="EMBL" id="OHW61930.1"/>
    </source>
</evidence>
<keyword evidence="3" id="KW-1185">Reference proteome</keyword>
<dbReference type="EMBL" id="MKIE01000006">
    <property type="protein sequence ID" value="OHW61930.1"/>
    <property type="molecule type" value="Genomic_DNA"/>
</dbReference>
<sequence>MKKDDKNLSKILTNLALVSQIGTSIVVMIGGGVLLGNFLDKLFGTNLVFLVGFTVLGVASAFYYIYKMGVQGLNGRKKRK</sequence>
<keyword evidence="1" id="KW-0472">Membrane</keyword>
<feature type="transmembrane region" description="Helical" evidence="1">
    <location>
        <begin position="47"/>
        <end position="66"/>
    </location>
</feature>
<dbReference type="AlphaFoldDB" id="A0A1S1V6D5"/>
<accession>A0A1S1V6D5</accession>
<reference evidence="2 3" key="1">
    <citation type="submission" date="2016-09" db="EMBL/GenBank/DDBJ databases">
        <title>Genome sequence of Eubacterium angustum.</title>
        <authorList>
            <person name="Poehlein A."/>
            <person name="Daniel R."/>
        </authorList>
    </citation>
    <scope>NUCLEOTIDE SEQUENCE [LARGE SCALE GENOMIC DNA]</scope>
    <source>
        <strain evidence="2 3">DSM 1989</strain>
    </source>
</reference>
<dbReference type="STRING" id="39480.EUAN_16930"/>
<name>A0A1S1V6D5_9FIRM</name>
<dbReference type="RefSeq" id="WP_245674469.1">
    <property type="nucleotide sequence ID" value="NZ_MKIE01000006.1"/>
</dbReference>
<dbReference type="Pfam" id="PF09527">
    <property type="entry name" value="ATPase_gene1"/>
    <property type="match status" value="1"/>
</dbReference>
<comment type="caution">
    <text evidence="2">The sequence shown here is derived from an EMBL/GenBank/DDBJ whole genome shotgun (WGS) entry which is preliminary data.</text>
</comment>
<dbReference type="Proteomes" id="UP000180254">
    <property type="component" value="Unassembled WGS sequence"/>
</dbReference>
<evidence type="ECO:0000256" key="1">
    <source>
        <dbReference type="SAM" id="Phobius"/>
    </source>
</evidence>
<dbReference type="InterPro" id="IPR032820">
    <property type="entry name" value="ATPase_put"/>
</dbReference>
<keyword evidence="1" id="KW-1133">Transmembrane helix</keyword>
<feature type="transmembrane region" description="Helical" evidence="1">
    <location>
        <begin position="12"/>
        <end position="35"/>
    </location>
</feature>
<keyword evidence="1" id="KW-0812">Transmembrane</keyword>
<proteinExistence type="predicted"/>
<evidence type="ECO:0000313" key="3">
    <source>
        <dbReference type="Proteomes" id="UP000180254"/>
    </source>
</evidence>
<gene>
    <name evidence="2" type="ORF">EUAN_16930</name>
</gene>
<protein>
    <submittedName>
        <fullName evidence="2">Putative F0F1-ATPase subunit</fullName>
    </submittedName>
</protein>
<organism evidence="2 3">
    <name type="scientific">Andreesenia angusta</name>
    <dbReference type="NCBI Taxonomy" id="39480"/>
    <lineage>
        <taxon>Bacteria</taxon>
        <taxon>Bacillati</taxon>
        <taxon>Bacillota</taxon>
        <taxon>Tissierellia</taxon>
        <taxon>Tissierellales</taxon>
        <taxon>Gottschalkiaceae</taxon>
        <taxon>Andreesenia</taxon>
    </lineage>
</organism>